<dbReference type="AlphaFoldDB" id="A0A2K3JMF0"/>
<accession>A0A2K3JMF0</accession>
<comment type="caution">
    <text evidence="1">The sequence shown here is derived from an EMBL/GenBank/DDBJ whole genome shotgun (WGS) entry which is preliminary data.</text>
</comment>
<organism evidence="1 2">
    <name type="scientific">Trifolium pratense</name>
    <name type="common">Red clover</name>
    <dbReference type="NCBI Taxonomy" id="57577"/>
    <lineage>
        <taxon>Eukaryota</taxon>
        <taxon>Viridiplantae</taxon>
        <taxon>Streptophyta</taxon>
        <taxon>Embryophyta</taxon>
        <taxon>Tracheophyta</taxon>
        <taxon>Spermatophyta</taxon>
        <taxon>Magnoliopsida</taxon>
        <taxon>eudicotyledons</taxon>
        <taxon>Gunneridae</taxon>
        <taxon>Pentapetalae</taxon>
        <taxon>rosids</taxon>
        <taxon>fabids</taxon>
        <taxon>Fabales</taxon>
        <taxon>Fabaceae</taxon>
        <taxon>Papilionoideae</taxon>
        <taxon>50 kb inversion clade</taxon>
        <taxon>NPAAA clade</taxon>
        <taxon>Hologalegina</taxon>
        <taxon>IRL clade</taxon>
        <taxon>Trifolieae</taxon>
        <taxon>Trifolium</taxon>
    </lineage>
</organism>
<reference evidence="1 2" key="1">
    <citation type="journal article" date="2014" name="Am. J. Bot.">
        <title>Genome assembly and annotation for red clover (Trifolium pratense; Fabaceae).</title>
        <authorList>
            <person name="Istvanek J."/>
            <person name="Jaros M."/>
            <person name="Krenek A."/>
            <person name="Repkova J."/>
        </authorList>
    </citation>
    <scope>NUCLEOTIDE SEQUENCE [LARGE SCALE GENOMIC DNA]</scope>
    <source>
        <strain evidence="2">cv. Tatra</strain>
        <tissue evidence="1">Young leaves</tissue>
    </source>
</reference>
<dbReference type="EMBL" id="ASHM01070683">
    <property type="protein sequence ID" value="PNX55216.1"/>
    <property type="molecule type" value="Genomic_DNA"/>
</dbReference>
<evidence type="ECO:0000313" key="2">
    <source>
        <dbReference type="Proteomes" id="UP000236291"/>
    </source>
</evidence>
<protein>
    <submittedName>
        <fullName evidence="1">Uncharacterized protein</fullName>
    </submittedName>
</protein>
<dbReference type="Proteomes" id="UP000236291">
    <property type="component" value="Unassembled WGS sequence"/>
</dbReference>
<name>A0A2K3JMF0_TRIPR</name>
<reference evidence="1 2" key="2">
    <citation type="journal article" date="2017" name="Front. Plant Sci.">
        <title>Gene Classification and Mining of Molecular Markers Useful in Red Clover (Trifolium pratense) Breeding.</title>
        <authorList>
            <person name="Istvanek J."/>
            <person name="Dluhosova J."/>
            <person name="Dluhos P."/>
            <person name="Patkova L."/>
            <person name="Nedelnik J."/>
            <person name="Repkova J."/>
        </authorList>
    </citation>
    <scope>NUCLEOTIDE SEQUENCE [LARGE SCALE GENOMIC DNA]</scope>
    <source>
        <strain evidence="2">cv. Tatra</strain>
        <tissue evidence="1">Young leaves</tissue>
    </source>
</reference>
<gene>
    <name evidence="1" type="ORF">L195_g048843</name>
</gene>
<sequence length="108" mass="12203">MRRGVSRRRKYESVGPINRGKKNHLELFVLSSSLRSVSSEFAATVWFEGLSIPQVPYFQATVSGEILAFGGGIFAVKRHLCKISLNIDVFWVKYDEDDESSGFCEEHS</sequence>
<evidence type="ECO:0000313" key="1">
    <source>
        <dbReference type="EMBL" id="PNX55216.1"/>
    </source>
</evidence>
<proteinExistence type="predicted"/>